<sequence>MQLRNAPDIPVLHQMLSKAVQKGGEKQYASWRNADNLLITLEVVSTLKERKLIWQLYCEKAGRKIELCQCVGHDILMVYNQVLNAVQGASSAATRPDDVSRLNRTREARNTALDKLQAQSQSAQNSEKADKAVTIEPARPSRPVERPVTAEFRPIPDPEPDSRTTQNPTPNPAPVPNTIPAPVMPERSVTPPPTPGSAPASGPSSALGPAVSPNQSQSGANSPPPNYFKEIERPRRVESQKPADSVPSSNSFPSPSAGSNSSANQAPAQPHAVPPSQAPFPNPVQESFRQVTPPLEAPRPQPAPQPQPSSQPQPDKQTGQRPASAQDRPADNRSSDDRPAVPEQGDLKSISLIKLLKQYKGARVSGRLRVDTKDASAVLYLNQGEVLQAMLGELTGDEALTEILLLGDGNFSLSTGISTVGMKRTVETPAEVLLANHRQMAHLVKELQDYGMSANSTFVRADASLTKAQFLQIAAHEAPMDPEVMAGIYIKLDGKQTLADLAKSSKMPRLKLVEAIYHMVSFELVDISNAPASVAPKQLTVIPKKIDGTLIQSVMMSLRREDTGLFIYPAFLYFLEEEFFRIYRSRGTLSVVLFEMRDEVVTEGGVKRRVLPGSAVADAARRITAKKRHTDVVGHYEAYDFAIMLPDTGPAGAKVFVKKITKYLTETALTGMDGRKLSLTFASASIPEDFTNLNSLLGACELTLDEARNRGKIYLQYGDLLKADS</sequence>
<dbReference type="Pfam" id="PF14332">
    <property type="entry name" value="DUF4388"/>
    <property type="match status" value="1"/>
</dbReference>
<dbReference type="SUPFAM" id="SSF55073">
    <property type="entry name" value="Nucleotide cyclase"/>
    <property type="match status" value="1"/>
</dbReference>
<proteinExistence type="predicted"/>
<dbReference type="InterPro" id="IPR029787">
    <property type="entry name" value="Nucleotide_cyclase"/>
</dbReference>
<dbReference type="EMBL" id="JAFLCK010000018">
    <property type="protein sequence ID" value="MBN8661286.1"/>
    <property type="molecule type" value="Genomic_DNA"/>
</dbReference>
<feature type="region of interest" description="Disordered" evidence="1">
    <location>
        <begin position="115"/>
        <end position="346"/>
    </location>
</feature>
<feature type="compositionally biased region" description="Basic and acidic residues" evidence="1">
    <location>
        <begin position="328"/>
        <end position="340"/>
    </location>
</feature>
<dbReference type="PROSITE" id="PS50887">
    <property type="entry name" value="GGDEF"/>
    <property type="match status" value="1"/>
</dbReference>
<feature type="compositionally biased region" description="Pro residues" evidence="1">
    <location>
        <begin position="169"/>
        <end position="183"/>
    </location>
</feature>
<organism evidence="3 4">
    <name type="scientific">Candidatus Obscuribacter phosphatis</name>
    <dbReference type="NCBI Taxonomy" id="1906157"/>
    <lineage>
        <taxon>Bacteria</taxon>
        <taxon>Bacillati</taxon>
        <taxon>Candidatus Melainabacteria</taxon>
        <taxon>Candidatus Obscuribacterales</taxon>
        <taxon>Candidatus Obscuribacteraceae</taxon>
        <taxon>Candidatus Obscuribacter</taxon>
    </lineage>
</organism>
<feature type="compositionally biased region" description="Polar residues" evidence="1">
    <location>
        <begin position="117"/>
        <end position="126"/>
    </location>
</feature>
<evidence type="ECO:0000313" key="4">
    <source>
        <dbReference type="Proteomes" id="UP000664277"/>
    </source>
</evidence>
<feature type="compositionally biased region" description="Pro residues" evidence="1">
    <location>
        <begin position="272"/>
        <end position="282"/>
    </location>
</feature>
<evidence type="ECO:0000313" key="3">
    <source>
        <dbReference type="EMBL" id="MBN8661286.1"/>
    </source>
</evidence>
<feature type="compositionally biased region" description="Low complexity" evidence="1">
    <location>
        <begin position="197"/>
        <end position="213"/>
    </location>
</feature>
<dbReference type="InterPro" id="IPR000160">
    <property type="entry name" value="GGDEF_dom"/>
</dbReference>
<feature type="domain" description="GGDEF" evidence="2">
    <location>
        <begin position="587"/>
        <end position="720"/>
    </location>
</feature>
<evidence type="ECO:0000259" key="2">
    <source>
        <dbReference type="PROSITE" id="PS50887"/>
    </source>
</evidence>
<comment type="caution">
    <text evidence="3">The sequence shown here is derived from an EMBL/GenBank/DDBJ whole genome shotgun (WGS) entry which is preliminary data.</text>
</comment>
<dbReference type="Proteomes" id="UP000664277">
    <property type="component" value="Unassembled WGS sequence"/>
</dbReference>
<name>A0A8J7PDQ0_9BACT</name>
<reference evidence="3" key="1">
    <citation type="submission" date="2021-02" db="EMBL/GenBank/DDBJ databases">
        <title>Genome-Resolved Metagenomics of a Microbial Community Performing Photosynthetic Biological Nutrient Removal.</title>
        <authorList>
            <person name="Mcdaniel E.A."/>
        </authorList>
    </citation>
    <scope>NUCLEOTIDE SEQUENCE</scope>
    <source>
        <strain evidence="3">UWPOB_OBS1</strain>
    </source>
</reference>
<dbReference type="AlphaFoldDB" id="A0A8J7PDQ0"/>
<accession>A0A8J7PDQ0</accession>
<dbReference type="InterPro" id="IPR025497">
    <property type="entry name" value="PatA-like_N"/>
</dbReference>
<dbReference type="PANTHER" id="PTHR36304">
    <property type="entry name" value="DOMAIN GTPASE-ACTIVATING PROTEIN, PUTATIVE-RELATED-RELATED"/>
    <property type="match status" value="1"/>
</dbReference>
<dbReference type="Gene3D" id="3.30.70.270">
    <property type="match status" value="1"/>
</dbReference>
<dbReference type="InterPro" id="IPR043128">
    <property type="entry name" value="Rev_trsase/Diguanyl_cyclase"/>
</dbReference>
<evidence type="ECO:0000256" key="1">
    <source>
        <dbReference type="SAM" id="MobiDB-lite"/>
    </source>
</evidence>
<gene>
    <name evidence="3" type="ORF">J0M35_13040</name>
</gene>
<feature type="compositionally biased region" description="Pro residues" evidence="1">
    <location>
        <begin position="295"/>
        <end position="311"/>
    </location>
</feature>
<protein>
    <submittedName>
        <fullName evidence="3">DUF4388 domain-containing protein</fullName>
    </submittedName>
</protein>
<feature type="compositionally biased region" description="Basic and acidic residues" evidence="1">
    <location>
        <begin position="229"/>
        <end position="241"/>
    </location>
</feature>
<feature type="compositionally biased region" description="Low complexity" evidence="1">
    <location>
        <begin position="243"/>
        <end position="270"/>
    </location>
</feature>
<dbReference type="PANTHER" id="PTHR36304:SF4">
    <property type="entry name" value="DUF4388 DOMAIN-CONTAINING PROTEIN"/>
    <property type="match status" value="1"/>
</dbReference>